<reference evidence="3 6" key="2">
    <citation type="submission" date="2019-07" db="EMBL/GenBank/DDBJ databases">
        <title>Whole genome shotgun sequence of Halomonas cupida NBRC 102219.</title>
        <authorList>
            <person name="Hosoyama A."/>
            <person name="Uohara A."/>
            <person name="Ohji S."/>
            <person name="Ichikawa N."/>
        </authorList>
    </citation>
    <scope>NUCLEOTIDE SEQUENCE [LARGE SCALE GENOMIC DNA]</scope>
    <source>
        <strain evidence="3 6">NBRC 102219</strain>
    </source>
</reference>
<evidence type="ECO:0000313" key="6">
    <source>
        <dbReference type="Proteomes" id="UP000321726"/>
    </source>
</evidence>
<keyword evidence="6" id="KW-1185">Reference proteome</keyword>
<evidence type="ECO:0000313" key="4">
    <source>
        <dbReference type="EMBL" id="SHL32063.1"/>
    </source>
</evidence>
<accession>A0A1M6ZNZ7</accession>
<dbReference type="Pfam" id="PF12034">
    <property type="entry name" value="YfbK_C"/>
    <property type="match status" value="1"/>
</dbReference>
<dbReference type="SUPFAM" id="SSF53300">
    <property type="entry name" value="vWA-like"/>
    <property type="match status" value="1"/>
</dbReference>
<dbReference type="Proteomes" id="UP000321726">
    <property type="component" value="Unassembled WGS sequence"/>
</dbReference>
<sequence length="757" mass="81344">MSDEFDRLEQGLKSLGTTPAPRRRARDLDAAMQAFEQHQEGLVREKQGREKQGQENLSQEKSNQDSADDMRITPERPWWANVTTGVMAMVFKIPLSKIRFFKTRFLNSPFFKFLSLSRPIPAVTRLASVAVLGLGVYLLIPHWQDDQDPVPDVSPGAVQQSAQKTADGAEETLSESESRAGLANQAQERVVTESTARSQLETSPADLGMAMDAPDVAMSRGSAGSAALDSRVRRQVGSAEMSTVRISNGHAPSLMAPAPEASSEAFPEFESNGLKVTAESPVSTFSVDVDTAGYGIVRSSLMNGQMPPPGAVRIEEMINYFPYDYSAPNQSAPSQPAPGADDDAFRTTVTTMEAPWDSGRQLVTIGIQGRQPAIEDRPPLNLVLLVDTSGSMQGQNRLPLLKQSMRLMLGELRADDEVAIVTYAGSAGVTLEPTPAQDRAAILTALDQLQAGGGTAGAAGLQQAYQLANRMAEDGEVSRVLLATDGDFNIGISDPEALETYIGKQRDSGTYLSVLGFGRGNLDDATMQALAQHGNGQAAYIDTLSEAQKVLVDQLTGALVPIADDVKIQVEFNPARVQEYRLIGYETRSLAREDFSNDKVDAGDIGAGHQVTAIYEITPVGSESALTEPLRYADQHIDQPGGAVSGGGNEDELGFLRLRYKAPGETTSQLIETPIPIDSEAPSEDARFAVAIAGFGQLLSGSVYLGEWSWKDAIALAEQSRGEDRFGYRAEAIRLMRLAGSLDDASSHGEESGELSR</sequence>
<evidence type="ECO:0000313" key="3">
    <source>
        <dbReference type="EMBL" id="GEN22702.1"/>
    </source>
</evidence>
<evidence type="ECO:0000256" key="1">
    <source>
        <dbReference type="SAM" id="MobiDB-lite"/>
    </source>
</evidence>
<feature type="region of interest" description="Disordered" evidence="1">
    <location>
        <begin position="1"/>
        <end position="72"/>
    </location>
</feature>
<name>A0A1M6ZNZ7_9GAMM</name>
<feature type="compositionally biased region" description="Basic and acidic residues" evidence="1">
    <location>
        <begin position="1"/>
        <end position="10"/>
    </location>
</feature>
<protein>
    <submittedName>
        <fullName evidence="4">Ca-activated chloride channel family protein</fullName>
    </submittedName>
</protein>
<gene>
    <name evidence="3" type="ORF">HCU01_06510</name>
    <name evidence="4" type="ORF">SAMN05660971_00187</name>
</gene>
<dbReference type="InterPro" id="IPR036465">
    <property type="entry name" value="vWFA_dom_sf"/>
</dbReference>
<proteinExistence type="predicted"/>
<evidence type="ECO:0000313" key="5">
    <source>
        <dbReference type="Proteomes" id="UP000184123"/>
    </source>
</evidence>
<feature type="region of interest" description="Disordered" evidence="1">
    <location>
        <begin position="148"/>
        <end position="206"/>
    </location>
</feature>
<dbReference type="STRING" id="44933.SAMN05660971_00187"/>
<dbReference type="Pfam" id="PF13519">
    <property type="entry name" value="VWA_2"/>
    <property type="match status" value="1"/>
</dbReference>
<dbReference type="AlphaFoldDB" id="A0A1M6ZNZ7"/>
<dbReference type="Proteomes" id="UP000184123">
    <property type="component" value="Unassembled WGS sequence"/>
</dbReference>
<dbReference type="RefSeq" id="WP_073433153.1">
    <property type="nucleotide sequence ID" value="NZ_BJXU01000021.1"/>
</dbReference>
<dbReference type="EMBL" id="FRCA01000001">
    <property type="protein sequence ID" value="SHL32063.1"/>
    <property type="molecule type" value="Genomic_DNA"/>
</dbReference>
<dbReference type="CDD" id="cd01465">
    <property type="entry name" value="vWA_subgroup"/>
    <property type="match status" value="1"/>
</dbReference>
<feature type="domain" description="VWFA" evidence="2">
    <location>
        <begin position="381"/>
        <end position="559"/>
    </location>
</feature>
<dbReference type="SMART" id="SM00327">
    <property type="entry name" value="VWA"/>
    <property type="match status" value="1"/>
</dbReference>
<dbReference type="PROSITE" id="PS50234">
    <property type="entry name" value="VWFA"/>
    <property type="match status" value="1"/>
</dbReference>
<feature type="compositionally biased region" description="Polar residues" evidence="1">
    <location>
        <begin position="54"/>
        <end position="65"/>
    </location>
</feature>
<dbReference type="InterPro" id="IPR051266">
    <property type="entry name" value="CLCR"/>
</dbReference>
<feature type="compositionally biased region" description="Basic and acidic residues" evidence="1">
    <location>
        <begin position="37"/>
        <end position="53"/>
    </location>
</feature>
<dbReference type="EMBL" id="BJXU01000021">
    <property type="protein sequence ID" value="GEN22702.1"/>
    <property type="molecule type" value="Genomic_DNA"/>
</dbReference>
<dbReference type="Gene3D" id="3.40.50.410">
    <property type="entry name" value="von Willebrand factor, type A domain"/>
    <property type="match status" value="1"/>
</dbReference>
<dbReference type="PANTHER" id="PTHR10579">
    <property type="entry name" value="CALCIUM-ACTIVATED CHLORIDE CHANNEL REGULATOR"/>
    <property type="match status" value="1"/>
</dbReference>
<dbReference type="InterPro" id="IPR021908">
    <property type="entry name" value="YfbK_C"/>
</dbReference>
<dbReference type="InterPro" id="IPR022156">
    <property type="entry name" value="Uncharacterised_YfbK_N"/>
</dbReference>
<reference evidence="4 5" key="1">
    <citation type="submission" date="2016-11" db="EMBL/GenBank/DDBJ databases">
        <authorList>
            <person name="Jaros S."/>
            <person name="Januszkiewicz K."/>
            <person name="Wedrychowicz H."/>
        </authorList>
    </citation>
    <scope>NUCLEOTIDE SEQUENCE [LARGE SCALE GENOMIC DNA]</scope>
    <source>
        <strain evidence="4 5">DSM 4740</strain>
    </source>
</reference>
<dbReference type="InterPro" id="IPR002035">
    <property type="entry name" value="VWF_A"/>
</dbReference>
<dbReference type="Pfam" id="PF12450">
    <property type="entry name" value="vWF_A"/>
    <property type="match status" value="1"/>
</dbReference>
<organism evidence="4 5">
    <name type="scientific">Halomonas cupida</name>
    <dbReference type="NCBI Taxonomy" id="44933"/>
    <lineage>
        <taxon>Bacteria</taxon>
        <taxon>Pseudomonadati</taxon>
        <taxon>Pseudomonadota</taxon>
        <taxon>Gammaproteobacteria</taxon>
        <taxon>Oceanospirillales</taxon>
        <taxon>Halomonadaceae</taxon>
        <taxon>Halomonas</taxon>
    </lineage>
</organism>
<dbReference type="PANTHER" id="PTHR10579:SF43">
    <property type="entry name" value="ZINC FINGER (C3HC4-TYPE RING FINGER) FAMILY PROTEIN"/>
    <property type="match status" value="1"/>
</dbReference>
<evidence type="ECO:0000259" key="2">
    <source>
        <dbReference type="PROSITE" id="PS50234"/>
    </source>
</evidence>
<feature type="compositionally biased region" description="Polar residues" evidence="1">
    <location>
        <begin position="184"/>
        <end position="202"/>
    </location>
</feature>